<organism evidence="2 3">
    <name type="scientific">Sphingobacterium tabacisoli</name>
    <dbReference type="NCBI Taxonomy" id="2044855"/>
    <lineage>
        <taxon>Bacteria</taxon>
        <taxon>Pseudomonadati</taxon>
        <taxon>Bacteroidota</taxon>
        <taxon>Sphingobacteriia</taxon>
        <taxon>Sphingobacteriales</taxon>
        <taxon>Sphingobacteriaceae</taxon>
        <taxon>Sphingobacterium</taxon>
    </lineage>
</organism>
<proteinExistence type="predicted"/>
<sequence>MKKFFTTLFVASTIVLSAQAQEKITFKLNPEKGKVIPIEMIMKSDIEGAQNMIMDMSMRMNMTAIEVTETEAKYEARYTQVKTDINAGIVTISYDSSKEPSNQMEEMMATQMKPLLDNTLSITMDRNAKVLEMDFPNVPDEAFDRSSIQGMSIAFPDRPLSVGDSWQNEISLAQLGAKGKNTNTFAEKTAEGYKINVEGTYTDNTGATIGTSTGYYILHPKTFFTTHSVVNTVIEIQGNKISSSIELKEIN</sequence>
<evidence type="ECO:0000313" key="3">
    <source>
        <dbReference type="Proteomes" id="UP001597440"/>
    </source>
</evidence>
<dbReference type="Proteomes" id="UP001597440">
    <property type="component" value="Unassembled WGS sequence"/>
</dbReference>
<feature type="signal peptide" evidence="1">
    <location>
        <begin position="1"/>
        <end position="20"/>
    </location>
</feature>
<evidence type="ECO:0000313" key="2">
    <source>
        <dbReference type="EMBL" id="MFD2554026.1"/>
    </source>
</evidence>
<reference evidence="3" key="1">
    <citation type="journal article" date="2019" name="Int. J. Syst. Evol. Microbiol.">
        <title>The Global Catalogue of Microorganisms (GCM) 10K type strain sequencing project: providing services to taxonomists for standard genome sequencing and annotation.</title>
        <authorList>
            <consortium name="The Broad Institute Genomics Platform"/>
            <consortium name="The Broad Institute Genome Sequencing Center for Infectious Disease"/>
            <person name="Wu L."/>
            <person name="Ma J."/>
        </authorList>
    </citation>
    <scope>NUCLEOTIDE SEQUENCE [LARGE SCALE GENOMIC DNA]</scope>
    <source>
        <strain evidence="3">KCTC 52298</strain>
    </source>
</reference>
<name>A0ABW5KZE8_9SPHI</name>
<protein>
    <submittedName>
        <fullName evidence="2">DUF6263 family protein</fullName>
    </submittedName>
</protein>
<keyword evidence="1" id="KW-0732">Signal</keyword>
<comment type="caution">
    <text evidence="2">The sequence shown here is derived from an EMBL/GenBank/DDBJ whole genome shotgun (WGS) entry which is preliminary data.</text>
</comment>
<feature type="chain" id="PRO_5046440842" evidence="1">
    <location>
        <begin position="21"/>
        <end position="251"/>
    </location>
</feature>
<dbReference type="RefSeq" id="WP_210355760.1">
    <property type="nucleotide sequence ID" value="NZ_JAEQMU010000005.1"/>
</dbReference>
<accession>A0ABW5KZE8</accession>
<evidence type="ECO:0000256" key="1">
    <source>
        <dbReference type="SAM" id="SignalP"/>
    </source>
</evidence>
<keyword evidence="3" id="KW-1185">Reference proteome</keyword>
<dbReference type="InterPro" id="IPR046230">
    <property type="entry name" value="DUF6263"/>
</dbReference>
<dbReference type="Pfam" id="PF19777">
    <property type="entry name" value="DUF6263"/>
    <property type="match status" value="1"/>
</dbReference>
<gene>
    <name evidence="2" type="ORF">ACFSQW_06480</name>
</gene>
<dbReference type="EMBL" id="JBHULD010000007">
    <property type="protein sequence ID" value="MFD2554026.1"/>
    <property type="molecule type" value="Genomic_DNA"/>
</dbReference>